<dbReference type="InterPro" id="IPR027417">
    <property type="entry name" value="P-loop_NTPase"/>
</dbReference>
<dbReference type="InterPro" id="IPR050445">
    <property type="entry name" value="Bact_polysacc_biosynth/exp"/>
</dbReference>
<organism evidence="2 3">
    <name type="scientific">Spirilliplanes yamanashiensis</name>
    <dbReference type="NCBI Taxonomy" id="42233"/>
    <lineage>
        <taxon>Bacteria</taxon>
        <taxon>Bacillati</taxon>
        <taxon>Actinomycetota</taxon>
        <taxon>Actinomycetes</taxon>
        <taxon>Micromonosporales</taxon>
        <taxon>Micromonosporaceae</taxon>
        <taxon>Spirilliplanes</taxon>
    </lineage>
</organism>
<feature type="transmembrane region" description="Helical" evidence="1">
    <location>
        <begin position="31"/>
        <end position="53"/>
    </location>
</feature>
<dbReference type="AlphaFoldDB" id="A0A8J3YC02"/>
<proteinExistence type="predicted"/>
<name>A0A8J3YC02_9ACTN</name>
<dbReference type="RefSeq" id="WP_203940191.1">
    <property type="nucleotide sequence ID" value="NZ_BAAAGJ010000018.1"/>
</dbReference>
<keyword evidence="1" id="KW-1133">Transmembrane helix</keyword>
<dbReference type="EMBL" id="BOOY01000030">
    <property type="protein sequence ID" value="GIJ04975.1"/>
    <property type="molecule type" value="Genomic_DNA"/>
</dbReference>
<protein>
    <recommendedName>
        <fullName evidence="4">Lipopolysaccharide biosynthesis protein</fullName>
    </recommendedName>
</protein>
<dbReference type="Gene3D" id="3.40.50.300">
    <property type="entry name" value="P-loop containing nucleotide triphosphate hydrolases"/>
    <property type="match status" value="1"/>
</dbReference>
<evidence type="ECO:0000256" key="1">
    <source>
        <dbReference type="SAM" id="Phobius"/>
    </source>
</evidence>
<feature type="transmembrane region" description="Helical" evidence="1">
    <location>
        <begin position="246"/>
        <end position="267"/>
    </location>
</feature>
<accession>A0A8J3YC02</accession>
<gene>
    <name evidence="2" type="ORF">Sya03_43270</name>
</gene>
<keyword evidence="1" id="KW-0812">Transmembrane</keyword>
<keyword evidence="3" id="KW-1185">Reference proteome</keyword>
<keyword evidence="1" id="KW-0472">Membrane</keyword>
<evidence type="ECO:0000313" key="3">
    <source>
        <dbReference type="Proteomes" id="UP000652013"/>
    </source>
</evidence>
<dbReference type="PANTHER" id="PTHR32309">
    <property type="entry name" value="TYROSINE-PROTEIN KINASE"/>
    <property type="match status" value="1"/>
</dbReference>
<evidence type="ECO:0000313" key="2">
    <source>
        <dbReference type="EMBL" id="GIJ04975.1"/>
    </source>
</evidence>
<sequence>MDVTDAAAGAHGRPVGIGELARIPLRRWREVVATTLLVNLGAAAYLLLAPATWTATTVVVVRPVVTDPFSLPNSGADRAVNMTAENGIATGNDVIDRVATATGLDAADVSAALLVENPVGGQVLRFSFDGGSQAEAVTGANTAAQTYLRVRQAMYDGQRTAVLKSYDATIAAVTTQRRRAQADLPGTISSDQTSPRANALLDQMRSLNDQLATLAEQRSKVASADLSPGVVTNAAREPLPSSRDGAPLYVLATLLGGLVLGVVVAFVRESLDRRLRSAAEAADATGAPLLGSVQRPGRRGRDGTGTDMRYLALSVATWTEGQPGRPLVVLSDRPGEGRPEISAGLAAALAEAGHEVYLGGTDDVADELHALLLAAQRRVPPVITRHRVPRSVPAAPIAERNLQAPDGDRNGRLGKMSAPVGLSAVNGGGATTTTLLAPDVSAAPAAPDVPAGPRPAAPAGRAAVPVRDEADLLYIGSGSVRLGPLETDNPEQLIVLDGPPADEDDRGVWAARSGAAVLVAACDRTRATALTRLADRVRAAGVPLLGVVLTGVRP</sequence>
<dbReference type="Proteomes" id="UP000652013">
    <property type="component" value="Unassembled WGS sequence"/>
</dbReference>
<comment type="caution">
    <text evidence="2">The sequence shown here is derived from an EMBL/GenBank/DDBJ whole genome shotgun (WGS) entry which is preliminary data.</text>
</comment>
<reference evidence="2" key="1">
    <citation type="submission" date="2021-01" db="EMBL/GenBank/DDBJ databases">
        <title>Whole genome shotgun sequence of Spirilliplanes yamanashiensis NBRC 15828.</title>
        <authorList>
            <person name="Komaki H."/>
            <person name="Tamura T."/>
        </authorList>
    </citation>
    <scope>NUCLEOTIDE SEQUENCE</scope>
    <source>
        <strain evidence="2">NBRC 15828</strain>
    </source>
</reference>
<dbReference type="SUPFAM" id="SSF52540">
    <property type="entry name" value="P-loop containing nucleoside triphosphate hydrolases"/>
    <property type="match status" value="1"/>
</dbReference>
<evidence type="ECO:0008006" key="4">
    <source>
        <dbReference type="Google" id="ProtNLM"/>
    </source>
</evidence>
<dbReference type="PANTHER" id="PTHR32309:SF31">
    <property type="entry name" value="CAPSULAR EXOPOLYSACCHARIDE FAMILY"/>
    <property type="match status" value="1"/>
</dbReference>